<organism evidence="2 3">
    <name type="scientific">Nepenthes gracilis</name>
    <name type="common">Slender pitcher plant</name>
    <dbReference type="NCBI Taxonomy" id="150966"/>
    <lineage>
        <taxon>Eukaryota</taxon>
        <taxon>Viridiplantae</taxon>
        <taxon>Streptophyta</taxon>
        <taxon>Embryophyta</taxon>
        <taxon>Tracheophyta</taxon>
        <taxon>Spermatophyta</taxon>
        <taxon>Magnoliopsida</taxon>
        <taxon>eudicotyledons</taxon>
        <taxon>Gunneridae</taxon>
        <taxon>Pentapetalae</taxon>
        <taxon>Caryophyllales</taxon>
        <taxon>Nepenthaceae</taxon>
        <taxon>Nepenthes</taxon>
    </lineage>
</organism>
<feature type="compositionally biased region" description="Polar residues" evidence="1">
    <location>
        <begin position="51"/>
        <end position="62"/>
    </location>
</feature>
<sequence>MGSMDQEDADRSTKNLASQITSHHQCQPKPAKQPPDHNQNRLTKHLLQYITAKNQEQHSSCAHQGENREEGRIVQRELSSLGGVVLNGGGGGLTEVHSPPTKPREALTKPDLGSGRKKAGGGRRMQLARGATRDRPGLWPDAAGRGGAPRRVDLE</sequence>
<proteinExistence type="predicted"/>
<dbReference type="AlphaFoldDB" id="A0AAD3SP09"/>
<feature type="compositionally biased region" description="Polar residues" evidence="1">
    <location>
        <begin position="14"/>
        <end position="25"/>
    </location>
</feature>
<reference evidence="2" key="1">
    <citation type="submission" date="2023-05" db="EMBL/GenBank/DDBJ databases">
        <title>Nepenthes gracilis genome sequencing.</title>
        <authorList>
            <person name="Fukushima K."/>
        </authorList>
    </citation>
    <scope>NUCLEOTIDE SEQUENCE</scope>
    <source>
        <strain evidence="2">SING2019-196</strain>
    </source>
</reference>
<protein>
    <submittedName>
        <fullName evidence="2">Uncharacterized protein</fullName>
    </submittedName>
</protein>
<keyword evidence="3" id="KW-1185">Reference proteome</keyword>
<dbReference type="Proteomes" id="UP001279734">
    <property type="component" value="Unassembled WGS sequence"/>
</dbReference>
<evidence type="ECO:0000313" key="3">
    <source>
        <dbReference type="Proteomes" id="UP001279734"/>
    </source>
</evidence>
<accession>A0AAD3SP09</accession>
<evidence type="ECO:0000256" key="1">
    <source>
        <dbReference type="SAM" id="MobiDB-lite"/>
    </source>
</evidence>
<name>A0AAD3SP09_NEPGR</name>
<comment type="caution">
    <text evidence="2">The sequence shown here is derived from an EMBL/GenBank/DDBJ whole genome shotgun (WGS) entry which is preliminary data.</text>
</comment>
<feature type="region of interest" description="Disordered" evidence="1">
    <location>
        <begin position="1"/>
        <end position="72"/>
    </location>
</feature>
<dbReference type="EMBL" id="BSYO01000014">
    <property type="protein sequence ID" value="GMH14497.1"/>
    <property type="molecule type" value="Genomic_DNA"/>
</dbReference>
<gene>
    <name evidence="2" type="ORF">Nepgr_016338</name>
</gene>
<evidence type="ECO:0000313" key="2">
    <source>
        <dbReference type="EMBL" id="GMH14497.1"/>
    </source>
</evidence>
<feature type="region of interest" description="Disordered" evidence="1">
    <location>
        <begin position="84"/>
        <end position="155"/>
    </location>
</feature>